<accession>A0ABQ1PH89</accession>
<dbReference type="Gene3D" id="3.30.540.10">
    <property type="entry name" value="Fructose-1,6-Bisphosphatase, subunit A, domain 1"/>
    <property type="match status" value="1"/>
</dbReference>
<keyword evidence="6" id="KW-1185">Reference proteome</keyword>
<dbReference type="PRINTS" id="PR00377">
    <property type="entry name" value="IMPHPHTASES"/>
</dbReference>
<keyword evidence="3" id="KW-0460">Magnesium</keyword>
<evidence type="ECO:0000256" key="1">
    <source>
        <dbReference type="ARBA" id="ARBA00022723"/>
    </source>
</evidence>
<dbReference type="EMBL" id="BMJI01000019">
    <property type="protein sequence ID" value="GGC97176.1"/>
    <property type="molecule type" value="Genomic_DNA"/>
</dbReference>
<reference evidence="6" key="1">
    <citation type="journal article" date="2019" name="Int. J. Syst. Evol. Microbiol.">
        <title>The Global Catalogue of Microorganisms (GCM) 10K type strain sequencing project: providing services to taxonomists for standard genome sequencing and annotation.</title>
        <authorList>
            <consortium name="The Broad Institute Genomics Platform"/>
            <consortium name="The Broad Institute Genome Sequencing Center for Infectious Disease"/>
            <person name="Wu L."/>
            <person name="Ma J."/>
        </authorList>
    </citation>
    <scope>NUCLEOTIDE SEQUENCE [LARGE SCALE GENOMIC DNA]</scope>
    <source>
        <strain evidence="6">CGMCC 1.15480</strain>
    </source>
</reference>
<dbReference type="InterPro" id="IPR020583">
    <property type="entry name" value="Inositol_monoP_metal-BS"/>
</dbReference>
<comment type="caution">
    <text evidence="5">The sequence shown here is derived from an EMBL/GenBank/DDBJ whole genome shotgun (WGS) entry which is preliminary data.</text>
</comment>
<dbReference type="PROSITE" id="PS00629">
    <property type="entry name" value="IMP_1"/>
    <property type="match status" value="1"/>
</dbReference>
<dbReference type="Gene3D" id="3.40.190.80">
    <property type="match status" value="1"/>
</dbReference>
<dbReference type="PANTHER" id="PTHR20854">
    <property type="entry name" value="INOSITOL MONOPHOSPHATASE"/>
    <property type="match status" value="1"/>
</dbReference>
<proteinExistence type="predicted"/>
<feature type="region of interest" description="Disordered" evidence="4">
    <location>
        <begin position="78"/>
        <end position="115"/>
    </location>
</feature>
<dbReference type="Pfam" id="PF00459">
    <property type="entry name" value="Inositol_P"/>
    <property type="match status" value="1"/>
</dbReference>
<feature type="compositionally biased region" description="Low complexity" evidence="4">
    <location>
        <begin position="88"/>
        <end position="108"/>
    </location>
</feature>
<organism evidence="5 6">
    <name type="scientific">Tersicoccus solisilvae</name>
    <dbReference type="NCBI Taxonomy" id="1882339"/>
    <lineage>
        <taxon>Bacteria</taxon>
        <taxon>Bacillati</taxon>
        <taxon>Actinomycetota</taxon>
        <taxon>Actinomycetes</taxon>
        <taxon>Micrococcales</taxon>
        <taxon>Micrococcaceae</taxon>
        <taxon>Tersicoccus</taxon>
    </lineage>
</organism>
<dbReference type="Proteomes" id="UP000597761">
    <property type="component" value="Unassembled WGS sequence"/>
</dbReference>
<dbReference type="InterPro" id="IPR000760">
    <property type="entry name" value="Inositol_monophosphatase-like"/>
</dbReference>
<name>A0ABQ1PH89_9MICC</name>
<evidence type="ECO:0000256" key="4">
    <source>
        <dbReference type="SAM" id="MobiDB-lite"/>
    </source>
</evidence>
<protein>
    <submittedName>
        <fullName evidence="5">Inositol monophosphatase</fullName>
    </submittedName>
</protein>
<evidence type="ECO:0000256" key="2">
    <source>
        <dbReference type="ARBA" id="ARBA00022801"/>
    </source>
</evidence>
<evidence type="ECO:0000313" key="5">
    <source>
        <dbReference type="EMBL" id="GGC97176.1"/>
    </source>
</evidence>
<dbReference type="SUPFAM" id="SSF56655">
    <property type="entry name" value="Carbohydrate phosphatase"/>
    <property type="match status" value="1"/>
</dbReference>
<evidence type="ECO:0000256" key="3">
    <source>
        <dbReference type="ARBA" id="ARBA00022842"/>
    </source>
</evidence>
<dbReference type="RefSeq" id="WP_188668786.1">
    <property type="nucleotide sequence ID" value="NZ_BMJI01000019.1"/>
</dbReference>
<keyword evidence="1" id="KW-0479">Metal-binding</keyword>
<keyword evidence="2" id="KW-0378">Hydrolase</keyword>
<evidence type="ECO:0000313" key="6">
    <source>
        <dbReference type="Proteomes" id="UP000597761"/>
    </source>
</evidence>
<sequence>MDTPHAGTAGSGPRRPDLDALLTTARRAAAAGAAVLAGRDEDRMEARNKSSASDWVTAYDTDAERAVRAVLAAERPDDIVSGEEFGTSGAAGDAASPDADAGEPAEASRTTAATGVGGPVPALRWSIDPLDGTTNFIRGIVYYGTSVAVVDEDGRWLAGVVNAPALGREYWAAAGAGAWRRSSVETPDVEQLRRLSGPDPDRSGKLIATGFAYNGVSRTRQLGELGGMMSGFADLRRLGAAALDLCLVADGTLDAYRESGLHEHDWAAGALIAEEAGCWVHRPTEAVARIDPSSQYREEGITAAASIRDARALGFFLELSDGGA</sequence>
<gene>
    <name evidence="5" type="ORF">GCM10011512_25250</name>
</gene>
<dbReference type="PANTHER" id="PTHR20854:SF4">
    <property type="entry name" value="INOSITOL-1-MONOPHOSPHATASE-RELATED"/>
    <property type="match status" value="1"/>
</dbReference>